<evidence type="ECO:0000259" key="2">
    <source>
        <dbReference type="PROSITE" id="PS50157"/>
    </source>
</evidence>
<evidence type="ECO:0000313" key="4">
    <source>
        <dbReference type="Proteomes" id="UP001273209"/>
    </source>
</evidence>
<keyword evidence="1" id="KW-0479">Metal-binding</keyword>
<name>A0AAE1IMG0_9HYPO</name>
<keyword evidence="1" id="KW-0862">Zinc</keyword>
<dbReference type="AlphaFoldDB" id="A0AAE1IMG0"/>
<keyword evidence="4" id="KW-1185">Reference proteome</keyword>
<protein>
    <recommendedName>
        <fullName evidence="2">C2H2-type domain-containing protein</fullName>
    </recommendedName>
</protein>
<gene>
    <name evidence="3" type="ORF">Triagg1_955</name>
</gene>
<dbReference type="Proteomes" id="UP001273209">
    <property type="component" value="Unassembled WGS sequence"/>
</dbReference>
<evidence type="ECO:0000256" key="1">
    <source>
        <dbReference type="PROSITE-ProRule" id="PRU00042"/>
    </source>
</evidence>
<proteinExistence type="predicted"/>
<dbReference type="SUPFAM" id="SSF57667">
    <property type="entry name" value="beta-beta-alpha zinc fingers"/>
    <property type="match status" value="1"/>
</dbReference>
<accession>A0AAE1IMG0</accession>
<dbReference type="InterPro" id="IPR013087">
    <property type="entry name" value="Znf_C2H2_type"/>
</dbReference>
<dbReference type="Gene3D" id="3.30.160.60">
    <property type="entry name" value="Classic Zinc Finger"/>
    <property type="match status" value="1"/>
</dbReference>
<dbReference type="GeneID" id="87924424"/>
<keyword evidence="1" id="KW-0863">Zinc-finger</keyword>
<sequence>MASQDAIADVMRELVWDCLSVPVHKNGNFNLVFDSLEAFTTIFDDARLQFCPQLSTALLSSSPPTIDFFQELPTESHRRWGVYAIVMEKKNCLPLLYIGSGTHAKGGVSARLRQYEIFTIHSMPYYVRAARRNGYSITSKGLLAWTPVLPLPSSVPRRRLLVVALEATFTFLFWSMYSVNKDYNMGQCCPWPRESFSYGGLGSHSPLLEGIVGNLELSPEQLEQLALDLKEKARKWNKEYRQLHREELKQYNAFYHRFVLRLRPDYQERQRAANVRAKMLSRPAIILNQNRYRARVRASKRFHCALCGYTYSQPYSLRRHLGSRRHRDNVAKEEAGVVKDLRCEYYGYSCFYLCHMKRHEGGERHKARVAKAQAEAKAALDADADGNADAIDVDSLQ</sequence>
<dbReference type="InterPro" id="IPR036236">
    <property type="entry name" value="Znf_C2H2_sf"/>
</dbReference>
<dbReference type="RefSeq" id="XP_062760179.1">
    <property type="nucleotide sequence ID" value="XM_062903106.1"/>
</dbReference>
<dbReference type="PROSITE" id="PS50157">
    <property type="entry name" value="ZINC_FINGER_C2H2_2"/>
    <property type="match status" value="1"/>
</dbReference>
<organism evidence="3 4">
    <name type="scientific">Trichoderma aggressivum f. europaeum</name>
    <dbReference type="NCBI Taxonomy" id="173218"/>
    <lineage>
        <taxon>Eukaryota</taxon>
        <taxon>Fungi</taxon>
        <taxon>Dikarya</taxon>
        <taxon>Ascomycota</taxon>
        <taxon>Pezizomycotina</taxon>
        <taxon>Sordariomycetes</taxon>
        <taxon>Hypocreomycetidae</taxon>
        <taxon>Hypocreales</taxon>
        <taxon>Hypocreaceae</taxon>
        <taxon>Trichoderma</taxon>
    </lineage>
</organism>
<dbReference type="PROSITE" id="PS00028">
    <property type="entry name" value="ZINC_FINGER_C2H2_1"/>
    <property type="match status" value="1"/>
</dbReference>
<dbReference type="GO" id="GO:0008270">
    <property type="term" value="F:zinc ion binding"/>
    <property type="evidence" value="ECO:0007669"/>
    <property type="project" value="UniProtKB-KW"/>
</dbReference>
<evidence type="ECO:0000313" key="3">
    <source>
        <dbReference type="EMBL" id="KAK4084475.1"/>
    </source>
</evidence>
<dbReference type="EMBL" id="JAWRVG010000002">
    <property type="protein sequence ID" value="KAK4084475.1"/>
    <property type="molecule type" value="Genomic_DNA"/>
</dbReference>
<comment type="caution">
    <text evidence="3">The sequence shown here is derived from an EMBL/GenBank/DDBJ whole genome shotgun (WGS) entry which is preliminary data.</text>
</comment>
<feature type="domain" description="C2H2-type" evidence="2">
    <location>
        <begin position="302"/>
        <end position="331"/>
    </location>
</feature>
<reference evidence="3" key="1">
    <citation type="submission" date="2023-11" db="EMBL/GenBank/DDBJ databases">
        <title>The genome sequences of three competitors of mushroom-forming fungi.</title>
        <authorList>
            <person name="Beijen E."/>
            <person name="Ohm R.A."/>
        </authorList>
    </citation>
    <scope>NUCLEOTIDE SEQUENCE</scope>
    <source>
        <strain evidence="3">CBS 100526</strain>
    </source>
</reference>